<dbReference type="RefSeq" id="WP_016451340.1">
    <property type="nucleotide sequence ID" value="NZ_AP025556.1"/>
</dbReference>
<sequence>MAPESLLAAVDLGSNSFRLEIGRVGSHQRIERVEYLKETVRQGNGLNERHELTDEAMQRGWDCLARFGERLAGFAADQVRAVATQTLREARNRDVFIARGSTLLGFPIEVISGEEEARLIYRGVSSLLPPSSQRRLVVDIGGRSTEVIIGQHGEARQVASYPIGSVAWSTQFFGEGTLSRAHFSAAIKAAQAALTQTVSAYPATAWDCAYASSGTANAVGDILAANGYSGGLITPDSLRWLHEQLMEAGHVDRIRLAGLKEDRRAVIAGGLSILMAALGLLGIDELEVAQGALRQGVLHDLLEHEPPADREAAEIAALQQDFGIDTSHALRVRKVARWAWQSLQAQQPPDALATHALDTAASLHEIGMRISLSAYHRHGAYITEHCSAATWPVELRERITQLVLGHQGKLRKLEAAIEDRAVAWPLLALRLAVQLCHARRDPDLQGMRLHRSDSVFHLTVPEGWTRSYPQSAQLLRTEAVAWQKTPWTLQLHLH</sequence>
<dbReference type="EMBL" id="CP065748">
    <property type="protein sequence ID" value="QPS81427.1"/>
    <property type="molecule type" value="Genomic_DNA"/>
</dbReference>
<dbReference type="Proteomes" id="UP000183417">
    <property type="component" value="Unassembled WGS sequence"/>
</dbReference>
<dbReference type="Gene3D" id="3.30.420.150">
    <property type="entry name" value="Exopolyphosphatase. Domain 2"/>
    <property type="match status" value="1"/>
</dbReference>
<evidence type="ECO:0000256" key="1">
    <source>
        <dbReference type="ARBA" id="ARBA00022801"/>
    </source>
</evidence>
<feature type="domain" description="Ppx/GppA phosphatase N-terminal" evidence="2">
    <location>
        <begin position="27"/>
        <end position="304"/>
    </location>
</feature>
<dbReference type="PIRSF" id="PIRSF001267">
    <property type="entry name" value="Pyrophosphatase_GppA_Ppx"/>
    <property type="match status" value="1"/>
</dbReference>
<dbReference type="GO" id="GO:0016462">
    <property type="term" value="F:pyrophosphatase activity"/>
    <property type="evidence" value="ECO:0007669"/>
    <property type="project" value="TreeGrafter"/>
</dbReference>
<dbReference type="Pfam" id="PF21447">
    <property type="entry name" value="Ppx-GppA_III"/>
    <property type="match status" value="1"/>
</dbReference>
<organism evidence="5 6">
    <name type="scientific">Delftia lacustris</name>
    <dbReference type="NCBI Taxonomy" id="558537"/>
    <lineage>
        <taxon>Bacteria</taxon>
        <taxon>Pseudomonadati</taxon>
        <taxon>Pseudomonadota</taxon>
        <taxon>Betaproteobacteria</taxon>
        <taxon>Burkholderiales</taxon>
        <taxon>Comamonadaceae</taxon>
        <taxon>Delftia</taxon>
    </lineage>
</organism>
<dbReference type="InterPro" id="IPR050273">
    <property type="entry name" value="GppA/Ppx_hydrolase"/>
</dbReference>
<dbReference type="FunFam" id="3.30.420.40:FF:000023">
    <property type="entry name" value="Guanosine-5'-triphosphate,3'-diphosphate pyrophosphatase"/>
    <property type="match status" value="1"/>
</dbReference>
<evidence type="ECO:0000313" key="4">
    <source>
        <dbReference type="EMBL" id="QPS81427.1"/>
    </source>
</evidence>
<dbReference type="Gene3D" id="1.10.3210.10">
    <property type="entry name" value="Hypothetical protein af1432"/>
    <property type="match status" value="1"/>
</dbReference>
<protein>
    <submittedName>
        <fullName evidence="5">Exopolyphosphatase / guanosine-5'-triphosphate,3'-diphosphate pyrophosphatase</fullName>
    </submittedName>
    <submittedName>
        <fullName evidence="4">Ppx/GppA family phosphatase</fullName>
    </submittedName>
</protein>
<evidence type="ECO:0000259" key="3">
    <source>
        <dbReference type="Pfam" id="PF21447"/>
    </source>
</evidence>
<dbReference type="AlphaFoldDB" id="A0A1H3K629"/>
<dbReference type="InterPro" id="IPR048950">
    <property type="entry name" value="Ppx_GppA_C"/>
</dbReference>
<dbReference type="PANTHER" id="PTHR30005:SF0">
    <property type="entry name" value="RETROGRADE REGULATION PROTEIN 2"/>
    <property type="match status" value="1"/>
</dbReference>
<gene>
    <name evidence="4" type="ORF">I6G47_31480</name>
    <name evidence="5" type="ORF">SAMN05421547_10557</name>
</gene>
<evidence type="ECO:0000259" key="2">
    <source>
        <dbReference type="Pfam" id="PF02541"/>
    </source>
</evidence>
<dbReference type="InterPro" id="IPR043129">
    <property type="entry name" value="ATPase_NBD"/>
</dbReference>
<dbReference type="SUPFAM" id="SSF53067">
    <property type="entry name" value="Actin-like ATPase domain"/>
    <property type="match status" value="2"/>
</dbReference>
<reference evidence="4 7" key="2">
    <citation type="submission" date="2020-12" db="EMBL/GenBank/DDBJ databases">
        <title>FDA dAtabase for Regulatory Grade micrObial Sequences (FDA-ARGOS): Supporting development and validation of Infectious Disease Dx tests.</title>
        <authorList>
            <person name="Sproer C."/>
            <person name="Gronow S."/>
            <person name="Severitt S."/>
            <person name="Schroder I."/>
            <person name="Tallon L."/>
            <person name="Sadzewicz L."/>
            <person name="Zhao X."/>
            <person name="Boylan J."/>
            <person name="Ott S."/>
            <person name="Bowen H."/>
            <person name="Vavikolanu K."/>
            <person name="Mehta A."/>
            <person name="Aluvathingal J."/>
            <person name="Nadendla S."/>
            <person name="Lowell S."/>
            <person name="Myers T."/>
            <person name="Yan Y."/>
            <person name="Sichtig H."/>
        </authorList>
    </citation>
    <scope>NUCLEOTIDE SEQUENCE [LARGE SCALE GENOMIC DNA]</scope>
    <source>
        <strain evidence="4 7">FDAARGOS_890</strain>
    </source>
</reference>
<reference evidence="5 6" key="1">
    <citation type="submission" date="2016-10" db="EMBL/GenBank/DDBJ databases">
        <authorList>
            <person name="de Groot N.N."/>
        </authorList>
    </citation>
    <scope>NUCLEOTIDE SEQUENCE [LARGE SCALE GENOMIC DNA]</scope>
    <source>
        <strain evidence="5 6">LMG 24775</strain>
    </source>
</reference>
<dbReference type="Pfam" id="PF02541">
    <property type="entry name" value="Ppx-GppA"/>
    <property type="match status" value="1"/>
</dbReference>
<dbReference type="Proteomes" id="UP000595064">
    <property type="component" value="Chromosome"/>
</dbReference>
<dbReference type="PANTHER" id="PTHR30005">
    <property type="entry name" value="EXOPOLYPHOSPHATASE"/>
    <property type="match status" value="1"/>
</dbReference>
<feature type="domain" description="Ppx/GppA phosphatase C-terminal" evidence="3">
    <location>
        <begin position="315"/>
        <end position="475"/>
    </location>
</feature>
<dbReference type="GeneID" id="94691110"/>
<name>A0A1H3K629_9BURK</name>
<dbReference type="Gene3D" id="3.30.420.40">
    <property type="match status" value="1"/>
</dbReference>
<keyword evidence="7" id="KW-1185">Reference proteome</keyword>
<dbReference type="KEGG" id="dla:I6G47_31480"/>
<dbReference type="EMBL" id="FNPE01000005">
    <property type="protein sequence ID" value="SDY47621.1"/>
    <property type="molecule type" value="Genomic_DNA"/>
</dbReference>
<dbReference type="InterPro" id="IPR003695">
    <property type="entry name" value="Ppx_GppA_N"/>
</dbReference>
<evidence type="ECO:0000313" key="6">
    <source>
        <dbReference type="Proteomes" id="UP000183417"/>
    </source>
</evidence>
<evidence type="ECO:0000313" key="5">
    <source>
        <dbReference type="EMBL" id="SDY47621.1"/>
    </source>
</evidence>
<keyword evidence="1" id="KW-0378">Hydrolase</keyword>
<proteinExistence type="predicted"/>
<dbReference type="CDD" id="cd24053">
    <property type="entry name" value="ASKHA_NBD_EcPPX-GppA-like"/>
    <property type="match status" value="1"/>
</dbReference>
<evidence type="ECO:0000313" key="7">
    <source>
        <dbReference type="Proteomes" id="UP000595064"/>
    </source>
</evidence>
<dbReference type="InterPro" id="IPR030673">
    <property type="entry name" value="PyroPPase_GppA_Ppx"/>
</dbReference>
<accession>A0A1H3K629</accession>
<dbReference type="SUPFAM" id="SSF109604">
    <property type="entry name" value="HD-domain/PDEase-like"/>
    <property type="match status" value="1"/>
</dbReference>